<accession>A0A8B7NI66</accession>
<dbReference type="CDD" id="cd00063">
    <property type="entry name" value="FN3"/>
    <property type="match status" value="1"/>
</dbReference>
<dbReference type="PROSITE" id="PS50853">
    <property type="entry name" value="FN3"/>
    <property type="match status" value="1"/>
</dbReference>
<organism evidence="2 3">
    <name type="scientific">Hyalella azteca</name>
    <name type="common">Amphipod</name>
    <dbReference type="NCBI Taxonomy" id="294128"/>
    <lineage>
        <taxon>Eukaryota</taxon>
        <taxon>Metazoa</taxon>
        <taxon>Ecdysozoa</taxon>
        <taxon>Arthropoda</taxon>
        <taxon>Crustacea</taxon>
        <taxon>Multicrustacea</taxon>
        <taxon>Malacostraca</taxon>
        <taxon>Eumalacostraca</taxon>
        <taxon>Peracarida</taxon>
        <taxon>Amphipoda</taxon>
        <taxon>Senticaudata</taxon>
        <taxon>Talitrida</taxon>
        <taxon>Talitroidea</taxon>
        <taxon>Hyalellidae</taxon>
        <taxon>Hyalella</taxon>
    </lineage>
</organism>
<evidence type="ECO:0000313" key="3">
    <source>
        <dbReference type="RefSeq" id="XP_018013330.1"/>
    </source>
</evidence>
<sequence>MGKLVCECISKKARRPVGDEYQGWDKMKRTGIPVPLPDRPYISALSDRRVTVSWNPYIAQGPQPPVTYQVEMCESPEGDWFTARSGIRGTAVDITNLAPKTPVSYTHLAALRYSRLRQYFLLELAAPGLQVPIFLIR</sequence>
<dbReference type="Proteomes" id="UP000694843">
    <property type="component" value="Unplaced"/>
</dbReference>
<dbReference type="AlphaFoldDB" id="A0A8B7NI66"/>
<dbReference type="Gene3D" id="2.60.40.10">
    <property type="entry name" value="Immunoglobulins"/>
    <property type="match status" value="1"/>
</dbReference>
<evidence type="ECO:0000259" key="1">
    <source>
        <dbReference type="PROSITE" id="PS50853"/>
    </source>
</evidence>
<evidence type="ECO:0000313" key="2">
    <source>
        <dbReference type="Proteomes" id="UP000694843"/>
    </source>
</evidence>
<gene>
    <name evidence="3" type="primary">LOC108670372</name>
</gene>
<dbReference type="InterPro" id="IPR003961">
    <property type="entry name" value="FN3_dom"/>
</dbReference>
<dbReference type="InterPro" id="IPR013783">
    <property type="entry name" value="Ig-like_fold"/>
</dbReference>
<keyword evidence="2" id="KW-1185">Reference proteome</keyword>
<reference evidence="3" key="1">
    <citation type="submission" date="2025-08" db="UniProtKB">
        <authorList>
            <consortium name="RefSeq"/>
        </authorList>
    </citation>
    <scope>IDENTIFICATION</scope>
    <source>
        <tissue evidence="3">Whole organism</tissue>
    </source>
</reference>
<dbReference type="RefSeq" id="XP_018013330.1">
    <property type="nucleotide sequence ID" value="XM_018157841.1"/>
</dbReference>
<name>A0A8B7NI66_HYAAZ</name>
<dbReference type="InterPro" id="IPR036116">
    <property type="entry name" value="FN3_sf"/>
</dbReference>
<dbReference type="GeneID" id="108670372"/>
<dbReference type="KEGG" id="hazt:108670372"/>
<protein>
    <submittedName>
        <fullName evidence="3">Obscurin-like</fullName>
    </submittedName>
</protein>
<dbReference type="SUPFAM" id="SSF49265">
    <property type="entry name" value="Fibronectin type III"/>
    <property type="match status" value="1"/>
</dbReference>
<feature type="domain" description="Fibronectin type-III" evidence="1">
    <location>
        <begin position="36"/>
        <end position="128"/>
    </location>
</feature>
<proteinExistence type="predicted"/>